<keyword evidence="6" id="KW-1185">Reference proteome</keyword>
<evidence type="ECO:0000313" key="6">
    <source>
        <dbReference type="Proteomes" id="UP000192251"/>
    </source>
</evidence>
<dbReference type="EMBL" id="CP020563">
    <property type="protein sequence ID" value="ARF72209.1"/>
    <property type="molecule type" value="Genomic_DNA"/>
</dbReference>
<evidence type="ECO:0000313" key="5">
    <source>
        <dbReference type="EMBL" id="ARF72209.1"/>
    </source>
</evidence>
<feature type="region of interest" description="Disordered" evidence="3">
    <location>
        <begin position="25"/>
        <end position="46"/>
    </location>
</feature>
<dbReference type="InterPro" id="IPR000086">
    <property type="entry name" value="NUDIX_hydrolase_dom"/>
</dbReference>
<dbReference type="KEGG" id="kab:B7C62_07930"/>
<evidence type="ECO:0000256" key="2">
    <source>
        <dbReference type="ARBA" id="ARBA00022801"/>
    </source>
</evidence>
<dbReference type="Pfam" id="PF00293">
    <property type="entry name" value="NUDIX"/>
    <property type="match status" value="1"/>
</dbReference>
<comment type="cofactor">
    <cofactor evidence="1">
        <name>Mg(2+)</name>
        <dbReference type="ChEBI" id="CHEBI:18420"/>
    </cofactor>
</comment>
<organism evidence="5 6">
    <name type="scientific">Kitasatospora albolonga</name>
    <dbReference type="NCBI Taxonomy" id="68173"/>
    <lineage>
        <taxon>Bacteria</taxon>
        <taxon>Bacillati</taxon>
        <taxon>Actinomycetota</taxon>
        <taxon>Actinomycetes</taxon>
        <taxon>Kitasatosporales</taxon>
        <taxon>Streptomycetaceae</taxon>
        <taxon>Kitasatospora</taxon>
    </lineage>
</organism>
<proteinExistence type="predicted"/>
<dbReference type="RefSeq" id="WP_084745558.1">
    <property type="nucleotide sequence ID" value="NZ_CP020563.1"/>
</dbReference>
<dbReference type="Proteomes" id="UP000192251">
    <property type="component" value="Chromosome"/>
</dbReference>
<dbReference type="SUPFAM" id="SSF55811">
    <property type="entry name" value="Nudix"/>
    <property type="match status" value="1"/>
</dbReference>
<evidence type="ECO:0000256" key="3">
    <source>
        <dbReference type="SAM" id="MobiDB-lite"/>
    </source>
</evidence>
<evidence type="ECO:0000259" key="4">
    <source>
        <dbReference type="PROSITE" id="PS51462"/>
    </source>
</evidence>
<gene>
    <name evidence="5" type="ORF">B7C62_07930</name>
</gene>
<name>A0ABC8BP32_9ACTN</name>
<dbReference type="PANTHER" id="PTHR43046:SF2">
    <property type="entry name" value="8-OXO-DGTP DIPHOSPHATASE-RELATED"/>
    <property type="match status" value="1"/>
</dbReference>
<feature type="domain" description="Nudix hydrolase" evidence="4">
    <location>
        <begin position="4"/>
        <end position="136"/>
    </location>
</feature>
<dbReference type="AlphaFoldDB" id="A0ABC8BP32"/>
<dbReference type="GO" id="GO:0016787">
    <property type="term" value="F:hydrolase activity"/>
    <property type="evidence" value="ECO:0007669"/>
    <property type="project" value="UniProtKB-KW"/>
</dbReference>
<dbReference type="InterPro" id="IPR015797">
    <property type="entry name" value="NUDIX_hydrolase-like_dom_sf"/>
</dbReference>
<protein>
    <submittedName>
        <fullName evidence="5">DNA mismatch repair protein MutT</fullName>
    </submittedName>
</protein>
<dbReference type="PROSITE" id="PS51462">
    <property type="entry name" value="NUDIX"/>
    <property type="match status" value="1"/>
</dbReference>
<dbReference type="PANTHER" id="PTHR43046">
    <property type="entry name" value="GDP-MANNOSE MANNOSYL HYDROLASE"/>
    <property type="match status" value="1"/>
</dbReference>
<evidence type="ECO:0000256" key="1">
    <source>
        <dbReference type="ARBA" id="ARBA00001946"/>
    </source>
</evidence>
<accession>A0ABC8BP32</accession>
<keyword evidence="2" id="KW-0378">Hydrolase</keyword>
<reference evidence="5 6" key="1">
    <citation type="submission" date="2017-04" db="EMBL/GenBank/DDBJ databases">
        <title>The complete genome sequence of Streptomyces albolongus YIM 101047, the producer of novel bafilomycins and novel odoriferous sesquiterpenoids.</title>
        <authorList>
            <person name="Yin M."/>
            <person name="Jiang Y."/>
        </authorList>
    </citation>
    <scope>NUCLEOTIDE SEQUENCE [LARGE SCALE GENOMIC DNA]</scope>
    <source>
        <strain evidence="5 6">YIM 101047</strain>
    </source>
</reference>
<dbReference type="Gene3D" id="3.90.79.10">
    <property type="entry name" value="Nucleoside Triphosphate Pyrophosphohydrolase"/>
    <property type="match status" value="1"/>
</dbReference>
<sequence length="149" mass="16230">MSLPVKPIIDGHVIVRDGQKLRLSQRGGPYGHGQWHAPSGKLDPQEKPAVGAARELKEETALDVDPDSLTLLHTVIHHQGDGTPDRIGFFYEATEFSGDPVTREPDKCLALEWFAEHDLPDELIPYPAAGLHGSLTGPGGLTYHNWPTG</sequence>